<dbReference type="PANTHER" id="PTHR31630:SF6">
    <property type="entry name" value="PHYTANOYL-COA DIOXYGENASE-RELATED"/>
    <property type="match status" value="1"/>
</dbReference>
<evidence type="ECO:0008006" key="3">
    <source>
        <dbReference type="Google" id="ProtNLM"/>
    </source>
</evidence>
<dbReference type="SUPFAM" id="SSF51197">
    <property type="entry name" value="Clavaminate synthase-like"/>
    <property type="match status" value="1"/>
</dbReference>
<reference evidence="1 2" key="1">
    <citation type="submission" date="2013-03" db="EMBL/GenBank/DDBJ databases">
        <title>The Genome Sequence of Capronia coronata CBS 617.96.</title>
        <authorList>
            <consortium name="The Broad Institute Genomics Platform"/>
            <person name="Cuomo C."/>
            <person name="de Hoog S."/>
            <person name="Gorbushina A."/>
            <person name="Walker B."/>
            <person name="Young S.K."/>
            <person name="Zeng Q."/>
            <person name="Gargeya S."/>
            <person name="Fitzgerald M."/>
            <person name="Haas B."/>
            <person name="Abouelleil A."/>
            <person name="Allen A.W."/>
            <person name="Alvarado L."/>
            <person name="Arachchi H.M."/>
            <person name="Berlin A.M."/>
            <person name="Chapman S.B."/>
            <person name="Gainer-Dewar J."/>
            <person name="Goldberg J."/>
            <person name="Griggs A."/>
            <person name="Gujja S."/>
            <person name="Hansen M."/>
            <person name="Howarth C."/>
            <person name="Imamovic A."/>
            <person name="Ireland A."/>
            <person name="Larimer J."/>
            <person name="McCowan C."/>
            <person name="Murphy C."/>
            <person name="Pearson M."/>
            <person name="Poon T.W."/>
            <person name="Priest M."/>
            <person name="Roberts A."/>
            <person name="Saif S."/>
            <person name="Shea T."/>
            <person name="Sisk P."/>
            <person name="Sykes S."/>
            <person name="Wortman J."/>
            <person name="Nusbaum C."/>
            <person name="Birren B."/>
        </authorList>
    </citation>
    <scope>NUCLEOTIDE SEQUENCE [LARGE SCALE GENOMIC DNA]</scope>
    <source>
        <strain evidence="1 2">CBS 617.96</strain>
    </source>
</reference>
<dbReference type="EMBL" id="AMWN01000009">
    <property type="protein sequence ID" value="EXJ79491.1"/>
    <property type="molecule type" value="Genomic_DNA"/>
</dbReference>
<dbReference type="PANTHER" id="PTHR31630">
    <property type="entry name" value="PHYTANOYL-COA DIOXYGENASE-RELATED-RELATED"/>
    <property type="match status" value="1"/>
</dbReference>
<dbReference type="Proteomes" id="UP000019484">
    <property type="component" value="Unassembled WGS sequence"/>
</dbReference>
<accession>W9XR89</accession>
<gene>
    <name evidence="1" type="ORF">A1O1_08755</name>
</gene>
<organism evidence="1 2">
    <name type="scientific">Capronia coronata CBS 617.96</name>
    <dbReference type="NCBI Taxonomy" id="1182541"/>
    <lineage>
        <taxon>Eukaryota</taxon>
        <taxon>Fungi</taxon>
        <taxon>Dikarya</taxon>
        <taxon>Ascomycota</taxon>
        <taxon>Pezizomycotina</taxon>
        <taxon>Eurotiomycetes</taxon>
        <taxon>Chaetothyriomycetidae</taxon>
        <taxon>Chaetothyriales</taxon>
        <taxon>Herpotrichiellaceae</taxon>
        <taxon>Capronia</taxon>
    </lineage>
</organism>
<protein>
    <recommendedName>
        <fullName evidence="3">Phytanoyl-CoA dioxygenase</fullName>
    </recommendedName>
</protein>
<sequence>MAPHADYPETTNPPPKKLTPLWKEDLEKFGVAVVPGVLSKERCDYYTNSFFDWLESFPYGFSRDDPSTYVPEYLPSSMKGGMYHGYKCQHEKFVWEARLEPSVIKVFEEIWGTDKLLVSFDGFNFTLPATAKLLPKEETAPWPHVDQSPQRKGLHCVQGIINIAPNGPQDGGLVVMKGSHHHFTEFFKHNEGKRADWGSEDWRGFSEEQMEWFKERGCELTKVCAGPGDVILWDSRCVHYNVLPEGDQLRALFYACYTPAEFATQENLEKKREIFRRKQGTTHWPHDNLWFRDEWKRPRLGNPDTYNRDTPRQEIEATDKMLKLAAIIPY</sequence>
<name>W9XR89_9EURO</name>
<dbReference type="Gene3D" id="2.60.120.620">
    <property type="entry name" value="q2cbj1_9rhob like domain"/>
    <property type="match status" value="1"/>
</dbReference>
<dbReference type="GeneID" id="19163602"/>
<dbReference type="Pfam" id="PF05721">
    <property type="entry name" value="PhyH"/>
    <property type="match status" value="1"/>
</dbReference>
<dbReference type="InterPro" id="IPR008775">
    <property type="entry name" value="Phytyl_CoA_dOase-like"/>
</dbReference>
<comment type="caution">
    <text evidence="1">The sequence shown here is derived from an EMBL/GenBank/DDBJ whole genome shotgun (WGS) entry which is preliminary data.</text>
</comment>
<dbReference type="AlphaFoldDB" id="W9XR89"/>
<dbReference type="HOGENOM" id="CLU_049199_0_0_1"/>
<keyword evidence="2" id="KW-1185">Reference proteome</keyword>
<dbReference type="eggNOG" id="ENOG502QZ63">
    <property type="taxonomic scope" value="Eukaryota"/>
</dbReference>
<evidence type="ECO:0000313" key="2">
    <source>
        <dbReference type="Proteomes" id="UP000019484"/>
    </source>
</evidence>
<dbReference type="RefSeq" id="XP_007727803.1">
    <property type="nucleotide sequence ID" value="XM_007729613.1"/>
</dbReference>
<dbReference type="OrthoDB" id="445007at2759"/>
<proteinExistence type="predicted"/>
<evidence type="ECO:0000313" key="1">
    <source>
        <dbReference type="EMBL" id="EXJ79491.1"/>
    </source>
</evidence>